<evidence type="ECO:0000313" key="8">
    <source>
        <dbReference type="EMBL" id="WVZ83700.1"/>
    </source>
</evidence>
<dbReference type="SUPFAM" id="SSF54160">
    <property type="entry name" value="Chromo domain-like"/>
    <property type="match status" value="1"/>
</dbReference>
<evidence type="ECO:0000256" key="2">
    <source>
        <dbReference type="ARBA" id="ARBA00022695"/>
    </source>
</evidence>
<dbReference type="InterPro" id="IPR001584">
    <property type="entry name" value="Integrase_cat-core"/>
</dbReference>
<dbReference type="SUPFAM" id="SSF53098">
    <property type="entry name" value="Ribonuclease H-like"/>
    <property type="match status" value="1"/>
</dbReference>
<dbReference type="Proteomes" id="UP001341281">
    <property type="component" value="Chromosome 07"/>
</dbReference>
<proteinExistence type="predicted"/>
<dbReference type="InterPro" id="IPR043502">
    <property type="entry name" value="DNA/RNA_pol_sf"/>
</dbReference>
<evidence type="ECO:0000256" key="4">
    <source>
        <dbReference type="ARBA" id="ARBA00022759"/>
    </source>
</evidence>
<organism evidence="8 9">
    <name type="scientific">Paspalum notatum var. saurae</name>
    <dbReference type="NCBI Taxonomy" id="547442"/>
    <lineage>
        <taxon>Eukaryota</taxon>
        <taxon>Viridiplantae</taxon>
        <taxon>Streptophyta</taxon>
        <taxon>Embryophyta</taxon>
        <taxon>Tracheophyta</taxon>
        <taxon>Spermatophyta</taxon>
        <taxon>Magnoliopsida</taxon>
        <taxon>Liliopsida</taxon>
        <taxon>Poales</taxon>
        <taxon>Poaceae</taxon>
        <taxon>PACMAD clade</taxon>
        <taxon>Panicoideae</taxon>
        <taxon>Andropogonodae</taxon>
        <taxon>Paspaleae</taxon>
        <taxon>Paspalinae</taxon>
        <taxon>Paspalum</taxon>
    </lineage>
</organism>
<keyword evidence="1" id="KW-0808">Transferase</keyword>
<dbReference type="InterPro" id="IPR041588">
    <property type="entry name" value="Integrase_H2C2"/>
</dbReference>
<dbReference type="InterPro" id="IPR041373">
    <property type="entry name" value="RT_RNaseH"/>
</dbReference>
<dbReference type="Pfam" id="PF17917">
    <property type="entry name" value="RT_RNaseH"/>
    <property type="match status" value="1"/>
</dbReference>
<evidence type="ECO:0000256" key="3">
    <source>
        <dbReference type="ARBA" id="ARBA00022722"/>
    </source>
</evidence>
<dbReference type="GO" id="GO:0003676">
    <property type="term" value="F:nucleic acid binding"/>
    <property type="evidence" value="ECO:0007669"/>
    <property type="project" value="InterPro"/>
</dbReference>
<dbReference type="Gene3D" id="2.40.50.40">
    <property type="match status" value="1"/>
</dbReference>
<gene>
    <name evidence="8" type="ORF">U9M48_030821</name>
</gene>
<sequence>MAIYALKKWKHYFASSSLIIRTDQQSLKYIQEQRLVEGIQHKLLIKLLGYNYTIEYKKGKENKAADALSRTPLHQSVLPITVITPTWIQEVQNSYITDERCQQLLTKLTVAPSSFPNYTLRNGLIRYKVKLFIGTAKDLKIQILSTLHASAPGRAFRIKLLVYWPGMKQDIAAFVKQCPVCQKNKSENTPYPGLLQQLPIPDMAWTHISMDFIEGLPTSNSKNVILVVVDRFTKYAHFIPLSHPYTAQLHGLPKVIVTDRHPIFTSDIWQSLFRALGVKLHLSTAYHPQTDGQTERVNQCLENYLRCMCFTSSKCWQHWLSLAEWWYNTSYHTSLNLTPFQAQYGFPPPMVSEDICTDCPNLTVQEQLRNRQVAQQVIKDNLQKAQNRIKHQADKNRQERQFAVGDMVYLKIQPYRHTSLSSHRSLKLHSKYYGPFESWNRLVELLTRSYCLKVAHYMTFFIQLKKHLGPKAVPSADLPLIDSKGTIKVAPAALLDHRLIPRNNEPVVQWLIQWLNLPPSEATWEDASCIRKVFPSFHP</sequence>
<dbReference type="InterPro" id="IPR050951">
    <property type="entry name" value="Retrovirus_Pol_polyprotein"/>
</dbReference>
<dbReference type="PANTHER" id="PTHR37984">
    <property type="entry name" value="PROTEIN CBG26694"/>
    <property type="match status" value="1"/>
</dbReference>
<feature type="domain" description="Integrase catalytic" evidence="7">
    <location>
        <begin position="195"/>
        <end position="347"/>
    </location>
</feature>
<evidence type="ECO:0000259" key="7">
    <source>
        <dbReference type="PROSITE" id="PS50994"/>
    </source>
</evidence>
<dbReference type="GO" id="GO:0015074">
    <property type="term" value="P:DNA integration"/>
    <property type="evidence" value="ECO:0007669"/>
    <property type="project" value="InterPro"/>
</dbReference>
<protein>
    <recommendedName>
        <fullName evidence="7">Integrase catalytic domain-containing protein</fullName>
    </recommendedName>
</protein>
<keyword evidence="5" id="KW-0378">Hydrolase</keyword>
<dbReference type="GO" id="GO:0003964">
    <property type="term" value="F:RNA-directed DNA polymerase activity"/>
    <property type="evidence" value="ECO:0007669"/>
    <property type="project" value="UniProtKB-KW"/>
</dbReference>
<reference evidence="8 9" key="1">
    <citation type="submission" date="2024-02" db="EMBL/GenBank/DDBJ databases">
        <title>High-quality chromosome-scale genome assembly of Pensacola bahiagrass (Paspalum notatum Flugge var. saurae).</title>
        <authorList>
            <person name="Vega J.M."/>
            <person name="Podio M."/>
            <person name="Orjuela J."/>
            <person name="Siena L.A."/>
            <person name="Pessino S.C."/>
            <person name="Combes M.C."/>
            <person name="Mariac C."/>
            <person name="Albertini E."/>
            <person name="Pupilli F."/>
            <person name="Ortiz J.P.A."/>
            <person name="Leblanc O."/>
        </authorList>
    </citation>
    <scope>NUCLEOTIDE SEQUENCE [LARGE SCALE GENOMIC DNA]</scope>
    <source>
        <strain evidence="8">R1</strain>
        <tissue evidence="8">Leaf</tissue>
    </source>
</reference>
<evidence type="ECO:0000313" key="9">
    <source>
        <dbReference type="Proteomes" id="UP001341281"/>
    </source>
</evidence>
<dbReference type="PANTHER" id="PTHR37984:SF5">
    <property type="entry name" value="PROTEIN NYNRIN-LIKE"/>
    <property type="match status" value="1"/>
</dbReference>
<accession>A0AAQ3U1C3</accession>
<dbReference type="PROSITE" id="PS50994">
    <property type="entry name" value="INTEGRASE"/>
    <property type="match status" value="1"/>
</dbReference>
<dbReference type="EMBL" id="CP144751">
    <property type="protein sequence ID" value="WVZ83700.1"/>
    <property type="molecule type" value="Genomic_DNA"/>
</dbReference>
<dbReference type="InterPro" id="IPR036397">
    <property type="entry name" value="RNaseH_sf"/>
</dbReference>
<name>A0AAQ3U1C3_PASNO</name>
<keyword evidence="3" id="KW-0540">Nuclease</keyword>
<dbReference type="SUPFAM" id="SSF56672">
    <property type="entry name" value="DNA/RNA polymerases"/>
    <property type="match status" value="1"/>
</dbReference>
<dbReference type="Gene3D" id="1.10.340.70">
    <property type="match status" value="1"/>
</dbReference>
<dbReference type="InterPro" id="IPR016197">
    <property type="entry name" value="Chromo-like_dom_sf"/>
</dbReference>
<dbReference type="Pfam" id="PF17921">
    <property type="entry name" value="Integrase_H2C2"/>
    <property type="match status" value="1"/>
</dbReference>
<keyword evidence="9" id="KW-1185">Reference proteome</keyword>
<evidence type="ECO:0000256" key="1">
    <source>
        <dbReference type="ARBA" id="ARBA00022679"/>
    </source>
</evidence>
<keyword evidence="4" id="KW-0255">Endonuclease</keyword>
<evidence type="ECO:0000256" key="5">
    <source>
        <dbReference type="ARBA" id="ARBA00022801"/>
    </source>
</evidence>
<dbReference type="GO" id="GO:0004519">
    <property type="term" value="F:endonuclease activity"/>
    <property type="evidence" value="ECO:0007669"/>
    <property type="project" value="UniProtKB-KW"/>
</dbReference>
<dbReference type="Gene3D" id="3.30.420.10">
    <property type="entry name" value="Ribonuclease H-like superfamily/Ribonuclease H"/>
    <property type="match status" value="1"/>
</dbReference>
<dbReference type="AlphaFoldDB" id="A0AAQ3U1C3"/>
<dbReference type="InterPro" id="IPR012337">
    <property type="entry name" value="RNaseH-like_sf"/>
</dbReference>
<evidence type="ECO:0000256" key="6">
    <source>
        <dbReference type="ARBA" id="ARBA00022918"/>
    </source>
</evidence>
<dbReference type="GO" id="GO:0016787">
    <property type="term" value="F:hydrolase activity"/>
    <property type="evidence" value="ECO:0007669"/>
    <property type="project" value="UniProtKB-KW"/>
</dbReference>
<keyword evidence="6" id="KW-0695">RNA-directed DNA polymerase</keyword>
<keyword evidence="2" id="KW-0548">Nucleotidyltransferase</keyword>